<evidence type="ECO:0000256" key="2">
    <source>
        <dbReference type="HAMAP-Rule" id="MF_00048"/>
    </source>
</evidence>
<dbReference type="PANTHER" id="PTHR34039:SF1">
    <property type="entry name" value="UPF0102 PROTEIN YRAN"/>
    <property type="match status" value="1"/>
</dbReference>
<dbReference type="NCBIfam" id="TIGR00252">
    <property type="entry name" value="YraN family protein"/>
    <property type="match status" value="1"/>
</dbReference>
<dbReference type="InterPro" id="IPR003509">
    <property type="entry name" value="UPF0102_YraN-like"/>
</dbReference>
<accession>A0A940IDX5</accession>
<dbReference type="GO" id="GO:0003676">
    <property type="term" value="F:nucleic acid binding"/>
    <property type="evidence" value="ECO:0007669"/>
    <property type="project" value="InterPro"/>
</dbReference>
<dbReference type="NCBIfam" id="NF009150">
    <property type="entry name" value="PRK12497.1-3"/>
    <property type="match status" value="1"/>
</dbReference>
<dbReference type="Gene3D" id="3.40.1350.10">
    <property type="match status" value="1"/>
</dbReference>
<reference evidence="3" key="2">
    <citation type="journal article" date="2021" name="PeerJ">
        <title>Extensive microbial diversity within the chicken gut microbiome revealed by metagenomics and culture.</title>
        <authorList>
            <person name="Gilroy R."/>
            <person name="Ravi A."/>
            <person name="Getino M."/>
            <person name="Pursley I."/>
            <person name="Horton D.L."/>
            <person name="Alikhan N.F."/>
            <person name="Baker D."/>
            <person name="Gharbi K."/>
            <person name="Hall N."/>
            <person name="Watson M."/>
            <person name="Adriaenssens E.M."/>
            <person name="Foster-Nyarko E."/>
            <person name="Jarju S."/>
            <person name="Secka A."/>
            <person name="Antonio M."/>
            <person name="Oren A."/>
            <person name="Chaudhuri R.R."/>
            <person name="La Ragione R."/>
            <person name="Hildebrand F."/>
            <person name="Pallen M.J."/>
        </authorList>
    </citation>
    <scope>NUCLEOTIDE SEQUENCE</scope>
    <source>
        <strain evidence="3">3924</strain>
    </source>
</reference>
<dbReference type="SUPFAM" id="SSF52980">
    <property type="entry name" value="Restriction endonuclease-like"/>
    <property type="match status" value="1"/>
</dbReference>
<dbReference type="EMBL" id="JADIMV010000061">
    <property type="protein sequence ID" value="MBO8439738.1"/>
    <property type="molecule type" value="Genomic_DNA"/>
</dbReference>
<dbReference type="HAMAP" id="MF_00048">
    <property type="entry name" value="UPF0102"/>
    <property type="match status" value="1"/>
</dbReference>
<dbReference type="InterPro" id="IPR011856">
    <property type="entry name" value="tRNA_endonuc-like_dom_sf"/>
</dbReference>
<name>A0A940IDX5_9BACT</name>
<dbReference type="NCBIfam" id="NF009154">
    <property type="entry name" value="PRK12497.3-3"/>
    <property type="match status" value="1"/>
</dbReference>
<comment type="similarity">
    <text evidence="1 2">Belongs to the UPF0102 family.</text>
</comment>
<evidence type="ECO:0000313" key="3">
    <source>
        <dbReference type="EMBL" id="MBO8439738.1"/>
    </source>
</evidence>
<evidence type="ECO:0000313" key="4">
    <source>
        <dbReference type="Proteomes" id="UP000712007"/>
    </source>
</evidence>
<dbReference type="AlphaFoldDB" id="A0A940IDX5"/>
<gene>
    <name evidence="3" type="ORF">IAC51_03720</name>
</gene>
<protein>
    <recommendedName>
        <fullName evidence="2">UPF0102 protein IAC51_03720</fullName>
    </recommendedName>
</protein>
<organism evidence="3 4">
    <name type="scientific">Candidatus Aphodosoma intestinipullorum</name>
    <dbReference type="NCBI Taxonomy" id="2840674"/>
    <lineage>
        <taxon>Bacteria</taxon>
        <taxon>Pseudomonadati</taxon>
        <taxon>Bacteroidota</taxon>
        <taxon>Bacteroidia</taxon>
        <taxon>Bacteroidales</taxon>
        <taxon>Candidatus Aphodosoma</taxon>
    </lineage>
</organism>
<dbReference type="Proteomes" id="UP000712007">
    <property type="component" value="Unassembled WGS sequence"/>
</dbReference>
<evidence type="ECO:0000256" key="1">
    <source>
        <dbReference type="ARBA" id="ARBA00006738"/>
    </source>
</evidence>
<comment type="caution">
    <text evidence="3">The sequence shown here is derived from an EMBL/GenBank/DDBJ whole genome shotgun (WGS) entry which is preliminary data.</text>
</comment>
<dbReference type="InterPro" id="IPR011335">
    <property type="entry name" value="Restrct_endonuc-II-like"/>
</dbReference>
<reference evidence="3" key="1">
    <citation type="submission" date="2020-10" db="EMBL/GenBank/DDBJ databases">
        <authorList>
            <person name="Gilroy R."/>
        </authorList>
    </citation>
    <scope>NUCLEOTIDE SEQUENCE</scope>
    <source>
        <strain evidence="3">3924</strain>
    </source>
</reference>
<dbReference type="Pfam" id="PF02021">
    <property type="entry name" value="UPF0102"/>
    <property type="match status" value="1"/>
</dbReference>
<dbReference type="CDD" id="cd20736">
    <property type="entry name" value="PoNe_Nuclease"/>
    <property type="match status" value="1"/>
</dbReference>
<dbReference type="PANTHER" id="PTHR34039">
    <property type="entry name" value="UPF0102 PROTEIN YRAN"/>
    <property type="match status" value="1"/>
</dbReference>
<proteinExistence type="inferred from homology"/>
<sequence>MAEHNELGRDAELAVHSFLTAKGYRILDNNWRSGHCEIDVVAMDGQTLVIVEVKARSSTDYGLPEEAVDRRKIGHLVNAAESYVTMKDLDVDVRFDIISVVSREDGTYEIEHIEDAFLPPVSRGM</sequence>